<protein>
    <submittedName>
        <fullName evidence="1">Uncharacterized protein</fullName>
    </submittedName>
</protein>
<name>A0A545UDT0_9GAMM</name>
<keyword evidence="2" id="KW-1185">Reference proteome</keyword>
<evidence type="ECO:0000313" key="1">
    <source>
        <dbReference type="EMBL" id="TQV87627.1"/>
    </source>
</evidence>
<dbReference type="Proteomes" id="UP000315439">
    <property type="component" value="Unassembled WGS sequence"/>
</dbReference>
<dbReference type="RefSeq" id="WP_142893805.1">
    <property type="nucleotide sequence ID" value="NZ_ML660164.1"/>
</dbReference>
<evidence type="ECO:0000313" key="2">
    <source>
        <dbReference type="Proteomes" id="UP000315439"/>
    </source>
</evidence>
<accession>A0A545UDT0</accession>
<dbReference type="EMBL" id="VIKS01000007">
    <property type="protein sequence ID" value="TQV87627.1"/>
    <property type="molecule type" value="Genomic_DNA"/>
</dbReference>
<gene>
    <name evidence="1" type="ORF">FLL46_12210</name>
</gene>
<organism evidence="1 2">
    <name type="scientific">Aliikangiella coralliicola</name>
    <dbReference type="NCBI Taxonomy" id="2592383"/>
    <lineage>
        <taxon>Bacteria</taxon>
        <taxon>Pseudomonadati</taxon>
        <taxon>Pseudomonadota</taxon>
        <taxon>Gammaproteobacteria</taxon>
        <taxon>Oceanospirillales</taxon>
        <taxon>Pleioneaceae</taxon>
        <taxon>Aliikangiella</taxon>
    </lineage>
</organism>
<sequence length="314" mass="35271">MMMSPYVTQFNLLCQVSLCIQYYSHSKVDAAYPGATQTWQIITREISMYCKLNRHLFVISLFVFLSAFSLDSDATETRLVVYVMAQDAKFIGDFTGGAQVVIKHRETGEILSRGITSGGTGNTEQIINAESMQQTISSDAAFYLARLSIKQPTPISIEVSAPMNFPQSIHQQSLSRWLFPGVEDTPVFVKLAGYIVEGQFELTKNKFNLNDAQLNISARVRMLCGCALSRDGIWRSDNANVWAEINQGPDKLASFDLGYRDESRFSGVIDIRSLKVTDKTRLTIYARSKDGQHTGRWSALISEALKNNRKEIYE</sequence>
<dbReference type="AlphaFoldDB" id="A0A545UDT0"/>
<reference evidence="1 2" key="1">
    <citation type="submission" date="2019-07" db="EMBL/GenBank/DDBJ databases">
        <title>Draft genome for Aliikangiella sp. M105.</title>
        <authorList>
            <person name="Wang G."/>
        </authorList>
    </citation>
    <scope>NUCLEOTIDE SEQUENCE [LARGE SCALE GENOMIC DNA]</scope>
    <source>
        <strain evidence="1 2">M105</strain>
    </source>
</reference>
<dbReference type="OrthoDB" id="9770889at2"/>
<proteinExistence type="predicted"/>
<comment type="caution">
    <text evidence="1">The sequence shown here is derived from an EMBL/GenBank/DDBJ whole genome shotgun (WGS) entry which is preliminary data.</text>
</comment>